<feature type="transmembrane region" description="Helical" evidence="2">
    <location>
        <begin position="456"/>
        <end position="477"/>
    </location>
</feature>
<evidence type="ECO:0000313" key="5">
    <source>
        <dbReference type="EMBL" id="CAG5153981.1"/>
    </source>
</evidence>
<dbReference type="RefSeq" id="XP_043166951.1">
    <property type="nucleotide sequence ID" value="XM_043311016.1"/>
</dbReference>
<dbReference type="Pfam" id="PF09430">
    <property type="entry name" value="EMC7_beta-sandw"/>
    <property type="match status" value="1"/>
</dbReference>
<evidence type="ECO:0000256" key="2">
    <source>
        <dbReference type="SAM" id="Phobius"/>
    </source>
</evidence>
<feature type="transmembrane region" description="Helical" evidence="2">
    <location>
        <begin position="757"/>
        <end position="778"/>
    </location>
</feature>
<feature type="signal peptide" evidence="3">
    <location>
        <begin position="1"/>
        <end position="17"/>
    </location>
</feature>
<feature type="compositionally biased region" description="Polar residues" evidence="1">
    <location>
        <begin position="221"/>
        <end position="233"/>
    </location>
</feature>
<evidence type="ECO:0000256" key="1">
    <source>
        <dbReference type="SAM" id="MobiDB-lite"/>
    </source>
</evidence>
<dbReference type="EMBL" id="CAJRGZ010000016">
    <property type="protein sequence ID" value="CAG5153981.1"/>
    <property type="molecule type" value="Genomic_DNA"/>
</dbReference>
<dbReference type="OrthoDB" id="191995at2759"/>
<accession>A0A8J2HZA2</accession>
<sequence length="829" mass="93000">MKTSFTTLSSFATLTSAARLLLQIPNTVLVNPSTLPSTTHATLQSSGPPLDAYLTRSNTFNFNNVSAGSYLATVHCRDYAFEPLRIDVTREEAVEGSGEKKEMIRAWQTFLGNEWDNKGESRGEGGNGLVVEARPVGTKYFYQERQGFSPLSFLKNPMILMAVVSMGLIFGMPKLMENMDPEMKEEFEEMQKQGVLGSGSTNTAQQLQNFDLASWMAGKTDSGSTSARTQSPAGQAKKRATLIEALRHTHAHHTAHHRQLHQDHGALAQEFERVIRDLDTLSTELHMLTSHAVQLDANFSKYGYSAHLRTKDDVNTADSADSFTESSFDKETWQAGRNHGNNIRLYQKPIVRQYFHKGLLWRAKEAQEVASYELFIDLFYVGIIAITGDSAAEHPTGQSLLRFAITFIMGWKFWTDIGVLVSWFDSDDVMRRCSVLFLLTCLLGFTTNMAEAWERTYAPLVAFYLAARLFVMTSFFWHAWCIPMVRGSMLGNGAIMLIPAALWIASIHVEEPRRQGLIWTAILFDLFGQLAMLLLQRPGSPVYRFVPEWIKRSLEFFPATNIEHRIERTNAFVTLVFGSCVLGLLYQSSVEMGINAFFGKAVLGLIQAFVFNWLYFEIDSFNLHTHAIRRHVFSALIWFSVHLPFIMSFVLSASALAVLVRAHDIPSAPLDSLSETFISRSEDHISEGLVWYYCGGLGISLLCLAIISATHVHRTIPNQRLRKSARLAYRTCVSIIIITLPLAHLDSLRLVATTTGLVVSVLMLELVGVSCWGENFFWEKDCKRDRSTYSARCAVKREELEKSVRDGTVVDVAEIAKREVGEKGVVGVV</sequence>
<feature type="transmembrane region" description="Helical" evidence="2">
    <location>
        <begin position="489"/>
        <end position="509"/>
    </location>
</feature>
<feature type="transmembrane region" description="Helical" evidence="2">
    <location>
        <begin position="727"/>
        <end position="745"/>
    </location>
</feature>
<proteinExistence type="predicted"/>
<dbReference type="Proteomes" id="UP000676310">
    <property type="component" value="Unassembled WGS sequence"/>
</dbReference>
<keyword evidence="6" id="KW-1185">Reference proteome</keyword>
<dbReference type="InterPro" id="IPR010640">
    <property type="entry name" value="Low_temperature_requirement_A"/>
</dbReference>
<feature type="domain" description="ER membrane protein complex subunit 7 beta-sandwich" evidence="4">
    <location>
        <begin position="31"/>
        <end position="161"/>
    </location>
</feature>
<feature type="transmembrane region" description="Helical" evidence="2">
    <location>
        <begin position="636"/>
        <end position="660"/>
    </location>
</feature>
<keyword evidence="3" id="KW-0732">Signal</keyword>
<organism evidence="5 6">
    <name type="scientific">Alternaria atra</name>
    <dbReference type="NCBI Taxonomy" id="119953"/>
    <lineage>
        <taxon>Eukaryota</taxon>
        <taxon>Fungi</taxon>
        <taxon>Dikarya</taxon>
        <taxon>Ascomycota</taxon>
        <taxon>Pezizomycotina</taxon>
        <taxon>Dothideomycetes</taxon>
        <taxon>Pleosporomycetidae</taxon>
        <taxon>Pleosporales</taxon>
        <taxon>Pleosporineae</taxon>
        <taxon>Pleosporaceae</taxon>
        <taxon>Alternaria</taxon>
        <taxon>Alternaria sect. Ulocladioides</taxon>
    </lineage>
</organism>
<dbReference type="AlphaFoldDB" id="A0A8J2HZA2"/>
<keyword evidence="2" id="KW-0812">Transmembrane</keyword>
<dbReference type="Pfam" id="PF06772">
    <property type="entry name" value="LtrA"/>
    <property type="match status" value="1"/>
</dbReference>
<name>A0A8J2HZA2_9PLEO</name>
<feature type="transmembrane region" description="Helical" evidence="2">
    <location>
        <begin position="571"/>
        <end position="588"/>
    </location>
</feature>
<feature type="transmembrane region" description="Helical" evidence="2">
    <location>
        <begin position="400"/>
        <end position="421"/>
    </location>
</feature>
<protein>
    <recommendedName>
        <fullName evidence="4">ER membrane protein complex subunit 7 beta-sandwich domain-containing protein</fullName>
    </recommendedName>
</protein>
<feature type="region of interest" description="Disordered" evidence="1">
    <location>
        <begin position="218"/>
        <end position="237"/>
    </location>
</feature>
<keyword evidence="2" id="KW-0472">Membrane</keyword>
<dbReference type="PANTHER" id="PTHR36840:SF1">
    <property type="entry name" value="BLL5714 PROTEIN"/>
    <property type="match status" value="1"/>
</dbReference>
<feature type="transmembrane region" description="Helical" evidence="2">
    <location>
        <begin position="515"/>
        <end position="535"/>
    </location>
</feature>
<comment type="caution">
    <text evidence="5">The sequence shown here is derived from an EMBL/GenBank/DDBJ whole genome shotgun (WGS) entry which is preliminary data.</text>
</comment>
<keyword evidence="2" id="KW-1133">Transmembrane helix</keyword>
<feature type="chain" id="PRO_5035176566" description="ER membrane protein complex subunit 7 beta-sandwich domain-containing protein" evidence="3">
    <location>
        <begin position="18"/>
        <end position="829"/>
    </location>
</feature>
<feature type="transmembrane region" description="Helical" evidence="2">
    <location>
        <begin position="594"/>
        <end position="615"/>
    </location>
</feature>
<reference evidence="5" key="1">
    <citation type="submission" date="2021-05" db="EMBL/GenBank/DDBJ databases">
        <authorList>
            <person name="Stam R."/>
        </authorList>
    </citation>
    <scope>NUCLEOTIDE SEQUENCE</scope>
    <source>
        <strain evidence="5">CS162</strain>
    </source>
</reference>
<feature type="transmembrane region" description="Helical" evidence="2">
    <location>
        <begin position="433"/>
        <end position="450"/>
    </location>
</feature>
<feature type="transmembrane region" description="Helical" evidence="2">
    <location>
        <begin position="689"/>
        <end position="707"/>
    </location>
</feature>
<dbReference type="GeneID" id="67014964"/>
<evidence type="ECO:0000313" key="6">
    <source>
        <dbReference type="Proteomes" id="UP000676310"/>
    </source>
</evidence>
<gene>
    <name evidence="5" type="ORF">ALTATR162_LOCUS3410</name>
</gene>
<evidence type="ECO:0000259" key="4">
    <source>
        <dbReference type="Pfam" id="PF09430"/>
    </source>
</evidence>
<evidence type="ECO:0000256" key="3">
    <source>
        <dbReference type="SAM" id="SignalP"/>
    </source>
</evidence>
<dbReference type="PANTHER" id="PTHR36840">
    <property type="entry name" value="BLL5714 PROTEIN"/>
    <property type="match status" value="1"/>
</dbReference>
<dbReference type="InterPro" id="IPR019008">
    <property type="entry name" value="Beta_sandwich_EMC7"/>
</dbReference>